<dbReference type="KEGG" id="ares:IWH25_16445"/>
<name>A0A974PXJ5_9RHOO</name>
<proteinExistence type="predicted"/>
<sequence length="327" mass="34840">MDSLDTQVLDAARRWAAEGHRFALVTVARTWGSAPRPPGAWMVLRDDGQVVGSVSGGCIEDDLIRRALDGEFSSGEPRVLRYGVTADEAHRFGLPCGGTLELVLEPVPDAALLATLAARIGRGQLARRRVSLASGEVAVEDGTAGDAQQWDGETLVTVHGPAWRLLIIGAGQISHYLATMAQALGYRVFICDPRSEYADGWDVPGTERVLAMPDDAVTELALDPRSAVVALTHDPKLDDMALLEALKSPAFYVGALGSRANNAKRRERLRQYFDLTQQEIDRLHGPVGLAIGSRTPPEIAVAILAEMTAVKNGVAVGAGVYGVGCVV</sequence>
<dbReference type="SUPFAM" id="SSF51735">
    <property type="entry name" value="NAD(P)-binding Rossmann-fold domains"/>
    <property type="match status" value="1"/>
</dbReference>
<dbReference type="InterPro" id="IPR036291">
    <property type="entry name" value="NAD(P)-bd_dom_sf"/>
</dbReference>
<gene>
    <name evidence="3" type="ORF">IWH25_16445</name>
</gene>
<evidence type="ECO:0000313" key="4">
    <source>
        <dbReference type="Proteomes" id="UP000663444"/>
    </source>
</evidence>
<feature type="domain" description="XdhC- CoxI" evidence="1">
    <location>
        <begin position="15"/>
        <end position="83"/>
    </location>
</feature>
<dbReference type="InterPro" id="IPR003777">
    <property type="entry name" value="XdhC_CoxI"/>
</dbReference>
<dbReference type="Gene3D" id="3.40.50.720">
    <property type="entry name" value="NAD(P)-binding Rossmann-like Domain"/>
    <property type="match status" value="1"/>
</dbReference>
<evidence type="ECO:0000259" key="1">
    <source>
        <dbReference type="Pfam" id="PF02625"/>
    </source>
</evidence>
<dbReference type="AlphaFoldDB" id="A0A974PXJ5"/>
<dbReference type="InterPro" id="IPR027051">
    <property type="entry name" value="XdhC_Rossmann_dom"/>
</dbReference>
<keyword evidence="4" id="KW-1185">Reference proteome</keyword>
<dbReference type="EMBL" id="CP064781">
    <property type="protein sequence ID" value="QRJ63314.1"/>
    <property type="molecule type" value="Genomic_DNA"/>
</dbReference>
<dbReference type="Pfam" id="PF02625">
    <property type="entry name" value="XdhC_CoxI"/>
    <property type="match status" value="1"/>
</dbReference>
<dbReference type="Proteomes" id="UP000663444">
    <property type="component" value="Chromosome"/>
</dbReference>
<dbReference type="Pfam" id="PF13478">
    <property type="entry name" value="XdhC_C"/>
    <property type="match status" value="1"/>
</dbReference>
<dbReference type="RefSeq" id="WP_203386842.1">
    <property type="nucleotide sequence ID" value="NZ_CP064781.1"/>
</dbReference>
<evidence type="ECO:0000313" key="3">
    <source>
        <dbReference type="EMBL" id="QRJ63314.1"/>
    </source>
</evidence>
<evidence type="ECO:0000259" key="2">
    <source>
        <dbReference type="Pfam" id="PF13478"/>
    </source>
</evidence>
<dbReference type="InterPro" id="IPR052698">
    <property type="entry name" value="MoCofactor_Util/Proc"/>
</dbReference>
<accession>A0A974PXJ5</accession>
<dbReference type="PANTHER" id="PTHR30388">
    <property type="entry name" value="ALDEHYDE OXIDOREDUCTASE MOLYBDENUM COFACTOR ASSEMBLY PROTEIN"/>
    <property type="match status" value="1"/>
</dbReference>
<feature type="domain" description="XdhC Rossmann" evidence="2">
    <location>
        <begin position="165"/>
        <end position="307"/>
    </location>
</feature>
<dbReference type="PANTHER" id="PTHR30388:SF4">
    <property type="entry name" value="MOLYBDENUM COFACTOR INSERTION CHAPERONE PAOD"/>
    <property type="match status" value="1"/>
</dbReference>
<reference evidence="3" key="1">
    <citation type="submission" date="2020-11" db="EMBL/GenBank/DDBJ databases">
        <title>Azospira restricta DSM 18626 genome sequence.</title>
        <authorList>
            <person name="Moe W.M."/>
        </authorList>
    </citation>
    <scope>NUCLEOTIDE SEQUENCE</scope>
    <source>
        <strain evidence="3">DSM 18626</strain>
    </source>
</reference>
<organism evidence="3 4">
    <name type="scientific">Azospira restricta</name>
    <dbReference type="NCBI Taxonomy" id="404405"/>
    <lineage>
        <taxon>Bacteria</taxon>
        <taxon>Pseudomonadati</taxon>
        <taxon>Pseudomonadota</taxon>
        <taxon>Betaproteobacteria</taxon>
        <taxon>Rhodocyclales</taxon>
        <taxon>Rhodocyclaceae</taxon>
        <taxon>Azospira</taxon>
    </lineage>
</organism>
<protein>
    <submittedName>
        <fullName evidence="3">XdhC family protein</fullName>
    </submittedName>
</protein>